<feature type="region of interest" description="Disordered" evidence="1">
    <location>
        <begin position="146"/>
        <end position="212"/>
    </location>
</feature>
<dbReference type="AlphaFoldDB" id="A0A9N7Z9V4"/>
<protein>
    <submittedName>
        <fullName evidence="2">Uncharacterized protein</fullName>
    </submittedName>
</protein>
<accession>A0A9N7Z9V4</accession>
<evidence type="ECO:0000313" key="3">
    <source>
        <dbReference type="Proteomes" id="UP001153269"/>
    </source>
</evidence>
<evidence type="ECO:0000256" key="1">
    <source>
        <dbReference type="SAM" id="MobiDB-lite"/>
    </source>
</evidence>
<gene>
    <name evidence="2" type="ORF">PLEPLA_LOCUS41719</name>
</gene>
<keyword evidence="3" id="KW-1185">Reference proteome</keyword>
<name>A0A9N7Z9V4_PLEPL</name>
<feature type="region of interest" description="Disordered" evidence="1">
    <location>
        <begin position="52"/>
        <end position="86"/>
    </location>
</feature>
<dbReference type="Proteomes" id="UP001153269">
    <property type="component" value="Unassembled WGS sequence"/>
</dbReference>
<feature type="compositionally biased region" description="Basic and acidic residues" evidence="1">
    <location>
        <begin position="197"/>
        <end position="212"/>
    </location>
</feature>
<proteinExistence type="predicted"/>
<comment type="caution">
    <text evidence="2">The sequence shown here is derived from an EMBL/GenBank/DDBJ whole genome shotgun (WGS) entry which is preliminary data.</text>
</comment>
<sequence>MKIIFYPKPRVSEPPALISQTRSHTGNMSNITLLLGCSHELQLLCISEQETDEEDPRLHHRRGPRPLEGGASVPGGRGLTPWRAGPQSLEGGASVWSTLQELSSKVLKSTICSLPRTRVKKSWRLSPLGDSMDVNCDESVSLHQLLDPSHPETQDPSHPETQDPSHPETQDPFHPETQRPRTHPTQRPRDPGPVPPRDPETQDPSHPETQRPEGLHELKGLIITQHIPTVALAAIVNRSGIAVNPSLFVVLLVCADIWINTPCEGWVGPTWATARSHGS</sequence>
<organism evidence="2 3">
    <name type="scientific">Pleuronectes platessa</name>
    <name type="common">European plaice</name>
    <dbReference type="NCBI Taxonomy" id="8262"/>
    <lineage>
        <taxon>Eukaryota</taxon>
        <taxon>Metazoa</taxon>
        <taxon>Chordata</taxon>
        <taxon>Craniata</taxon>
        <taxon>Vertebrata</taxon>
        <taxon>Euteleostomi</taxon>
        <taxon>Actinopterygii</taxon>
        <taxon>Neopterygii</taxon>
        <taxon>Teleostei</taxon>
        <taxon>Neoteleostei</taxon>
        <taxon>Acanthomorphata</taxon>
        <taxon>Carangaria</taxon>
        <taxon>Pleuronectiformes</taxon>
        <taxon>Pleuronectoidei</taxon>
        <taxon>Pleuronectidae</taxon>
        <taxon>Pleuronectes</taxon>
    </lineage>
</organism>
<dbReference type="EMBL" id="CADEAL010004193">
    <property type="protein sequence ID" value="CAB1453959.1"/>
    <property type="molecule type" value="Genomic_DNA"/>
</dbReference>
<feature type="compositionally biased region" description="Basic and acidic residues" evidence="1">
    <location>
        <begin position="149"/>
        <end position="179"/>
    </location>
</feature>
<evidence type="ECO:0000313" key="2">
    <source>
        <dbReference type="EMBL" id="CAB1453959.1"/>
    </source>
</evidence>
<reference evidence="2" key="1">
    <citation type="submission" date="2020-03" db="EMBL/GenBank/DDBJ databases">
        <authorList>
            <person name="Weist P."/>
        </authorList>
    </citation>
    <scope>NUCLEOTIDE SEQUENCE</scope>
</reference>